<dbReference type="InterPro" id="IPR013766">
    <property type="entry name" value="Thioredoxin_domain"/>
</dbReference>
<proteinExistence type="predicted"/>
<organism evidence="4 5">
    <name type="scientific">Tenuifilum thalassicum</name>
    <dbReference type="NCBI Taxonomy" id="2590900"/>
    <lineage>
        <taxon>Bacteria</taxon>
        <taxon>Pseudomonadati</taxon>
        <taxon>Bacteroidota</taxon>
        <taxon>Bacteroidia</taxon>
        <taxon>Bacteroidales</taxon>
        <taxon>Tenuifilaceae</taxon>
        <taxon>Tenuifilum</taxon>
    </lineage>
</organism>
<feature type="chain" id="PRO_5029620819" evidence="2">
    <location>
        <begin position="22"/>
        <end position="167"/>
    </location>
</feature>
<protein>
    <submittedName>
        <fullName evidence="4">TlpA family protein disulfide reductase</fullName>
    </submittedName>
</protein>
<sequence>MKKFLALIILLAFFFGCSSKIQEKQNTEIPIVNFSGVKPYLSSVSDTVYVINFWATWCAPCVKEFPYFEEVLNRYKNRKVKVLMINLDFPNQLDKSLKPFLAERESRINVIVLDDPNQNEWINKVDSTWSGALPATLIYKGSDRVFYEGPVELSDLTVKIDSLLLKP</sequence>
<keyword evidence="5" id="KW-1185">Reference proteome</keyword>
<dbReference type="PROSITE" id="PS51257">
    <property type="entry name" value="PROKAR_LIPOPROTEIN"/>
    <property type="match status" value="1"/>
</dbReference>
<dbReference type="Proteomes" id="UP000500961">
    <property type="component" value="Chromosome"/>
</dbReference>
<keyword evidence="1" id="KW-0676">Redox-active center</keyword>
<feature type="domain" description="Thioredoxin" evidence="3">
    <location>
        <begin position="18"/>
        <end position="165"/>
    </location>
</feature>
<dbReference type="AlphaFoldDB" id="A0A7D4BJB3"/>
<feature type="signal peptide" evidence="2">
    <location>
        <begin position="1"/>
        <end position="21"/>
    </location>
</feature>
<dbReference type="InterPro" id="IPR000866">
    <property type="entry name" value="AhpC/TSA"/>
</dbReference>
<dbReference type="RefSeq" id="WP_173073174.1">
    <property type="nucleotide sequence ID" value="NZ_CP041345.1"/>
</dbReference>
<evidence type="ECO:0000259" key="3">
    <source>
        <dbReference type="PROSITE" id="PS51352"/>
    </source>
</evidence>
<evidence type="ECO:0000256" key="1">
    <source>
        <dbReference type="ARBA" id="ARBA00023284"/>
    </source>
</evidence>
<dbReference type="EMBL" id="CP041345">
    <property type="protein sequence ID" value="QKG79439.1"/>
    <property type="molecule type" value="Genomic_DNA"/>
</dbReference>
<keyword evidence="2" id="KW-0732">Signal</keyword>
<dbReference type="GO" id="GO:0016491">
    <property type="term" value="F:oxidoreductase activity"/>
    <property type="evidence" value="ECO:0007669"/>
    <property type="project" value="InterPro"/>
</dbReference>
<dbReference type="PANTHER" id="PTHR42852">
    <property type="entry name" value="THIOL:DISULFIDE INTERCHANGE PROTEIN DSBE"/>
    <property type="match status" value="1"/>
</dbReference>
<dbReference type="InterPro" id="IPR017937">
    <property type="entry name" value="Thioredoxin_CS"/>
</dbReference>
<reference evidence="4 5" key="1">
    <citation type="submission" date="2019-07" db="EMBL/GenBank/DDBJ databases">
        <title>Thalassofilum flectens gen. nov., sp. nov., a novel moderate thermophilic anaerobe from a shallow sea hot spring in Kunashir Island (Russia), representing a new family in the order Bacteroidales, and proposal of Thalassofilacea fam. nov.</title>
        <authorList>
            <person name="Kochetkova T.V."/>
            <person name="Podosokorskaya O.A."/>
            <person name="Novikov A."/>
            <person name="Elcheninov A.G."/>
            <person name="Toshchakov S.V."/>
            <person name="Kublanov I.V."/>
        </authorList>
    </citation>
    <scope>NUCLEOTIDE SEQUENCE [LARGE SCALE GENOMIC DNA]</scope>
    <source>
        <strain evidence="4 5">38-H</strain>
    </source>
</reference>
<evidence type="ECO:0000313" key="5">
    <source>
        <dbReference type="Proteomes" id="UP000500961"/>
    </source>
</evidence>
<accession>A0A7D4BJB3</accession>
<dbReference type="Pfam" id="PF00578">
    <property type="entry name" value="AhpC-TSA"/>
    <property type="match status" value="1"/>
</dbReference>
<dbReference type="Gene3D" id="3.40.30.10">
    <property type="entry name" value="Glutaredoxin"/>
    <property type="match status" value="1"/>
</dbReference>
<dbReference type="CDD" id="cd02966">
    <property type="entry name" value="TlpA_like_family"/>
    <property type="match status" value="1"/>
</dbReference>
<gene>
    <name evidence="4" type="ORF">FHG85_03880</name>
</gene>
<dbReference type="GO" id="GO:0016209">
    <property type="term" value="F:antioxidant activity"/>
    <property type="evidence" value="ECO:0007669"/>
    <property type="project" value="InterPro"/>
</dbReference>
<evidence type="ECO:0000313" key="4">
    <source>
        <dbReference type="EMBL" id="QKG79439.1"/>
    </source>
</evidence>
<dbReference type="InterPro" id="IPR050553">
    <property type="entry name" value="Thioredoxin_ResA/DsbE_sf"/>
</dbReference>
<name>A0A7D4BJB3_9BACT</name>
<dbReference type="InterPro" id="IPR036249">
    <property type="entry name" value="Thioredoxin-like_sf"/>
</dbReference>
<dbReference type="KEGG" id="ttz:FHG85_03880"/>
<dbReference type="PROSITE" id="PS00194">
    <property type="entry name" value="THIOREDOXIN_1"/>
    <property type="match status" value="1"/>
</dbReference>
<dbReference type="PROSITE" id="PS51352">
    <property type="entry name" value="THIOREDOXIN_2"/>
    <property type="match status" value="1"/>
</dbReference>
<evidence type="ECO:0000256" key="2">
    <source>
        <dbReference type="SAM" id="SignalP"/>
    </source>
</evidence>
<dbReference type="PANTHER" id="PTHR42852:SF18">
    <property type="entry name" value="CHROMOSOME UNDETERMINED SCAFFOLD_47, WHOLE GENOME SHOTGUN SEQUENCE"/>
    <property type="match status" value="1"/>
</dbReference>
<dbReference type="SUPFAM" id="SSF52833">
    <property type="entry name" value="Thioredoxin-like"/>
    <property type="match status" value="1"/>
</dbReference>